<dbReference type="KEGG" id="ptm:GSPATT00030933001"/>
<dbReference type="InterPro" id="IPR018316">
    <property type="entry name" value="Tubulin/FtsZ_2-layer-sand-dom"/>
</dbReference>
<organism evidence="6 7">
    <name type="scientific">Paramecium tetraurelia</name>
    <dbReference type="NCBI Taxonomy" id="5888"/>
    <lineage>
        <taxon>Eukaryota</taxon>
        <taxon>Sar</taxon>
        <taxon>Alveolata</taxon>
        <taxon>Ciliophora</taxon>
        <taxon>Intramacronucleata</taxon>
        <taxon>Oligohymenophorea</taxon>
        <taxon>Peniculida</taxon>
        <taxon>Parameciidae</taxon>
        <taxon>Paramecium</taxon>
    </lineage>
</organism>
<gene>
    <name evidence="6" type="ORF">GSPATT00030933001</name>
</gene>
<dbReference type="Pfam" id="PF03953">
    <property type="entry name" value="Tubulin_C"/>
    <property type="match status" value="1"/>
</dbReference>
<keyword evidence="7" id="KW-1185">Reference proteome</keyword>
<dbReference type="EMBL" id="CT868009">
    <property type="protein sequence ID" value="CAK60704.1"/>
    <property type="molecule type" value="Genomic_DNA"/>
</dbReference>
<evidence type="ECO:0000256" key="1">
    <source>
        <dbReference type="ARBA" id="ARBA00009636"/>
    </source>
</evidence>
<keyword evidence="2" id="KW-0493">Microtubule</keyword>
<reference evidence="6 7" key="1">
    <citation type="journal article" date="2006" name="Nature">
        <title>Global trends of whole-genome duplications revealed by the ciliate Paramecium tetraurelia.</title>
        <authorList>
            <consortium name="Genoscope"/>
            <person name="Aury J.-M."/>
            <person name="Jaillon O."/>
            <person name="Duret L."/>
            <person name="Noel B."/>
            <person name="Jubin C."/>
            <person name="Porcel B.M."/>
            <person name="Segurens B."/>
            <person name="Daubin V."/>
            <person name="Anthouard V."/>
            <person name="Aiach N."/>
            <person name="Arnaiz O."/>
            <person name="Billaut A."/>
            <person name="Beisson J."/>
            <person name="Blanc I."/>
            <person name="Bouhouche K."/>
            <person name="Camara F."/>
            <person name="Duharcourt S."/>
            <person name="Guigo R."/>
            <person name="Gogendeau D."/>
            <person name="Katinka M."/>
            <person name="Keller A.-M."/>
            <person name="Kissmehl R."/>
            <person name="Klotz C."/>
            <person name="Koll F."/>
            <person name="Le Moue A."/>
            <person name="Lepere C."/>
            <person name="Malinsky S."/>
            <person name="Nowacki M."/>
            <person name="Nowak J.K."/>
            <person name="Plattner H."/>
            <person name="Poulain J."/>
            <person name="Ruiz F."/>
            <person name="Serrano V."/>
            <person name="Zagulski M."/>
            <person name="Dessen P."/>
            <person name="Betermier M."/>
            <person name="Weissenbach J."/>
            <person name="Scarpelli C."/>
            <person name="Schachter V."/>
            <person name="Sperling L."/>
            <person name="Meyer E."/>
            <person name="Cohen J."/>
            <person name="Wincker P."/>
        </authorList>
    </citation>
    <scope>NUCLEOTIDE SEQUENCE [LARGE SCALE GENOMIC DNA]</scope>
    <source>
        <strain evidence="6 7">Stock d4-2</strain>
    </source>
</reference>
<dbReference type="GeneID" id="5013884"/>
<proteinExistence type="inferred from homology"/>
<name>A0BQ87_PARTE</name>
<protein>
    <recommendedName>
        <fullName evidence="5">Tubulin/FtsZ 2-layer sandwich domain-containing protein</fullName>
    </recommendedName>
</protein>
<evidence type="ECO:0000256" key="4">
    <source>
        <dbReference type="ARBA" id="ARBA00023134"/>
    </source>
</evidence>
<dbReference type="GO" id="GO:0005525">
    <property type="term" value="F:GTP binding"/>
    <property type="evidence" value="ECO:0007669"/>
    <property type="project" value="UniProtKB-KW"/>
</dbReference>
<dbReference type="Gene3D" id="3.30.1330.20">
    <property type="entry name" value="Tubulin/FtsZ, C-terminal domain"/>
    <property type="match status" value="1"/>
</dbReference>
<dbReference type="GO" id="GO:0007017">
    <property type="term" value="P:microtubule-based process"/>
    <property type="evidence" value="ECO:0007669"/>
    <property type="project" value="InterPro"/>
</dbReference>
<dbReference type="PANTHER" id="PTHR11588">
    <property type="entry name" value="TUBULIN"/>
    <property type="match status" value="1"/>
</dbReference>
<dbReference type="Gene3D" id="1.10.287.600">
    <property type="entry name" value="Helix hairpin bin"/>
    <property type="match status" value="1"/>
</dbReference>
<sequence>MIVRQIQFLKFLLCFRKIINHQIKCIIICINCCNFKNRDISFFQPQNIMVKCDTNHGKYMASPSVLQRGNNTKRSQCCTCINKIYQINWCTKGFKLDINYNLLPAYMISNKTAIEEVFARIDYKFDLMYSKKVLIYWFIQEGMEEGEFIEARENISALGRIIFFRVKQLKETESTLKD</sequence>
<dbReference type="InterPro" id="IPR037103">
    <property type="entry name" value="Tubulin/FtsZ-like_C"/>
</dbReference>
<dbReference type="OrthoDB" id="422583at2759"/>
<dbReference type="InterPro" id="IPR023123">
    <property type="entry name" value="Tubulin_C"/>
</dbReference>
<feature type="domain" description="Tubulin/FtsZ 2-layer sandwich" evidence="5">
    <location>
        <begin position="42"/>
        <end position="122"/>
    </location>
</feature>
<dbReference type="InParanoid" id="A0BQ87"/>
<accession>A0BQ87</accession>
<dbReference type="InterPro" id="IPR008280">
    <property type="entry name" value="Tub_FtsZ_C"/>
</dbReference>
<dbReference type="Proteomes" id="UP000000600">
    <property type="component" value="Unassembled WGS sequence"/>
</dbReference>
<evidence type="ECO:0000256" key="3">
    <source>
        <dbReference type="ARBA" id="ARBA00022741"/>
    </source>
</evidence>
<comment type="similarity">
    <text evidence="1">Belongs to the tubulin family.</text>
</comment>
<keyword evidence="4" id="KW-0342">GTP-binding</keyword>
<evidence type="ECO:0000256" key="2">
    <source>
        <dbReference type="ARBA" id="ARBA00022701"/>
    </source>
</evidence>
<dbReference type="RefSeq" id="XP_001428102.1">
    <property type="nucleotide sequence ID" value="XM_001428065.1"/>
</dbReference>
<dbReference type="GO" id="GO:0005874">
    <property type="term" value="C:microtubule"/>
    <property type="evidence" value="ECO:0007669"/>
    <property type="project" value="UniProtKB-KW"/>
</dbReference>
<evidence type="ECO:0000313" key="7">
    <source>
        <dbReference type="Proteomes" id="UP000000600"/>
    </source>
</evidence>
<dbReference type="eggNOG" id="KOG1376">
    <property type="taxonomic scope" value="Eukaryota"/>
</dbReference>
<evidence type="ECO:0000313" key="6">
    <source>
        <dbReference type="EMBL" id="CAK60704.1"/>
    </source>
</evidence>
<keyword evidence="3" id="KW-0547">Nucleotide-binding</keyword>
<dbReference type="InterPro" id="IPR000217">
    <property type="entry name" value="Tubulin"/>
</dbReference>
<dbReference type="STRING" id="5888.A0BQ87"/>
<dbReference type="HOGENOM" id="CLU_1513382_0_0_1"/>
<dbReference type="AlphaFoldDB" id="A0BQ87"/>
<evidence type="ECO:0000259" key="5">
    <source>
        <dbReference type="Pfam" id="PF03953"/>
    </source>
</evidence>
<dbReference type="SUPFAM" id="SSF55307">
    <property type="entry name" value="Tubulin C-terminal domain-like"/>
    <property type="match status" value="1"/>
</dbReference>